<feature type="domain" description="Lysozyme inhibitor LprI-like N-terminal" evidence="1">
    <location>
        <begin position="40"/>
        <end position="130"/>
    </location>
</feature>
<name>A0A327W697_9BACT</name>
<organism evidence="2 3">
    <name type="scientific">Chitinophaga dinghuensis</name>
    <dbReference type="NCBI Taxonomy" id="1539050"/>
    <lineage>
        <taxon>Bacteria</taxon>
        <taxon>Pseudomonadati</taxon>
        <taxon>Bacteroidota</taxon>
        <taxon>Chitinophagia</taxon>
        <taxon>Chitinophagales</taxon>
        <taxon>Chitinophagaceae</taxon>
        <taxon>Chitinophaga</taxon>
    </lineage>
</organism>
<evidence type="ECO:0000313" key="2">
    <source>
        <dbReference type="EMBL" id="RAJ85451.1"/>
    </source>
</evidence>
<evidence type="ECO:0000313" key="3">
    <source>
        <dbReference type="Proteomes" id="UP000249819"/>
    </source>
</evidence>
<dbReference type="Gene3D" id="1.20.1270.180">
    <property type="match status" value="1"/>
</dbReference>
<dbReference type="OrthoDB" id="670767at2"/>
<gene>
    <name evidence="2" type="ORF">CLV59_102154</name>
</gene>
<protein>
    <submittedName>
        <fullName evidence="2">Uncharacterized protein DUF1311</fullName>
    </submittedName>
</protein>
<keyword evidence="3" id="KW-1185">Reference proteome</keyword>
<dbReference type="InterPro" id="IPR009739">
    <property type="entry name" value="LprI-like_N"/>
</dbReference>
<dbReference type="RefSeq" id="WP_111591111.1">
    <property type="nucleotide sequence ID" value="NZ_QLMA01000002.1"/>
</dbReference>
<sequence>MRNLIPILAIFGCATSYAQQQATPLDIIEARYQQCLAKSSNMYNCAAVYYRELDSTLSATMQQLYAHLDATRTSKLQSEQFTWEEKKDAYFKKIDERVEKLHKSTMQGLDDDMISTDNKAAFLKERLSELYREYEI</sequence>
<evidence type="ECO:0000259" key="1">
    <source>
        <dbReference type="Pfam" id="PF07007"/>
    </source>
</evidence>
<comment type="caution">
    <text evidence="2">The sequence shown here is derived from an EMBL/GenBank/DDBJ whole genome shotgun (WGS) entry which is preliminary data.</text>
</comment>
<dbReference type="EMBL" id="QLMA01000002">
    <property type="protein sequence ID" value="RAJ85451.1"/>
    <property type="molecule type" value="Genomic_DNA"/>
</dbReference>
<dbReference type="Pfam" id="PF07007">
    <property type="entry name" value="LprI"/>
    <property type="match status" value="1"/>
</dbReference>
<reference evidence="2 3" key="1">
    <citation type="submission" date="2018-06" db="EMBL/GenBank/DDBJ databases">
        <title>Genomic Encyclopedia of Archaeal and Bacterial Type Strains, Phase II (KMG-II): from individual species to whole genera.</title>
        <authorList>
            <person name="Goeker M."/>
        </authorList>
    </citation>
    <scope>NUCLEOTIDE SEQUENCE [LARGE SCALE GENOMIC DNA]</scope>
    <source>
        <strain evidence="2 3">DSM 29821</strain>
    </source>
</reference>
<dbReference type="AlphaFoldDB" id="A0A327W697"/>
<proteinExistence type="predicted"/>
<accession>A0A327W697</accession>
<dbReference type="Proteomes" id="UP000249819">
    <property type="component" value="Unassembled WGS sequence"/>
</dbReference>